<evidence type="ECO:0000259" key="4">
    <source>
        <dbReference type="Pfam" id="PF00079"/>
    </source>
</evidence>
<keyword evidence="1" id="KW-0646">Protease inhibitor</keyword>
<feature type="region of interest" description="Disordered" evidence="3">
    <location>
        <begin position="320"/>
        <end position="450"/>
    </location>
</feature>
<dbReference type="InterPro" id="IPR023796">
    <property type="entry name" value="Serpin_dom"/>
</dbReference>
<feature type="compositionally biased region" description="Polar residues" evidence="3">
    <location>
        <begin position="122"/>
        <end position="133"/>
    </location>
</feature>
<name>A0ABQ8TYL2_PERAM</name>
<evidence type="ECO:0000256" key="3">
    <source>
        <dbReference type="SAM" id="MobiDB-lite"/>
    </source>
</evidence>
<comment type="caution">
    <text evidence="5">The sequence shown here is derived from an EMBL/GenBank/DDBJ whole genome shotgun (WGS) entry which is preliminary data.</text>
</comment>
<keyword evidence="2" id="KW-0722">Serine protease inhibitor</keyword>
<feature type="domain" description="Serpin" evidence="4">
    <location>
        <begin position="620"/>
        <end position="747"/>
    </location>
</feature>
<feature type="compositionally biased region" description="Acidic residues" evidence="3">
    <location>
        <begin position="139"/>
        <end position="148"/>
    </location>
</feature>
<dbReference type="EMBL" id="JAJSOF020000001">
    <property type="protein sequence ID" value="KAJ4451814.1"/>
    <property type="molecule type" value="Genomic_DNA"/>
</dbReference>
<feature type="compositionally biased region" description="Basic and acidic residues" evidence="3">
    <location>
        <begin position="293"/>
        <end position="305"/>
    </location>
</feature>
<feature type="compositionally biased region" description="Basic and acidic residues" evidence="3">
    <location>
        <begin position="233"/>
        <end position="256"/>
    </location>
</feature>
<reference evidence="5 6" key="1">
    <citation type="journal article" date="2022" name="Allergy">
        <title>Genome assembly and annotation of Periplaneta americana reveal a comprehensive cockroach allergen profile.</title>
        <authorList>
            <person name="Wang L."/>
            <person name="Xiong Q."/>
            <person name="Saelim N."/>
            <person name="Wang L."/>
            <person name="Nong W."/>
            <person name="Wan A.T."/>
            <person name="Shi M."/>
            <person name="Liu X."/>
            <person name="Cao Q."/>
            <person name="Hui J.H.L."/>
            <person name="Sookrung N."/>
            <person name="Leung T.F."/>
            <person name="Tungtrongchitr A."/>
            <person name="Tsui S.K.W."/>
        </authorList>
    </citation>
    <scope>NUCLEOTIDE SEQUENCE [LARGE SCALE GENOMIC DNA]</scope>
    <source>
        <strain evidence="5">PWHHKU_190912</strain>
    </source>
</reference>
<gene>
    <name evidence="5" type="ORF">ANN_03288</name>
</gene>
<feature type="compositionally biased region" description="Basic and acidic residues" evidence="3">
    <location>
        <begin position="263"/>
        <end position="283"/>
    </location>
</feature>
<protein>
    <recommendedName>
        <fullName evidence="4">Serpin domain-containing protein</fullName>
    </recommendedName>
</protein>
<dbReference type="InterPro" id="IPR042185">
    <property type="entry name" value="Serpin_sf_2"/>
</dbReference>
<dbReference type="PANTHER" id="PTHR11461:SF292">
    <property type="entry name" value="SERPIN 100A"/>
    <property type="match status" value="1"/>
</dbReference>
<keyword evidence="6" id="KW-1185">Reference proteome</keyword>
<proteinExistence type="predicted"/>
<feature type="domain" description="Serpin" evidence="4">
    <location>
        <begin position="9"/>
        <end position="117"/>
    </location>
</feature>
<evidence type="ECO:0000256" key="1">
    <source>
        <dbReference type="ARBA" id="ARBA00022690"/>
    </source>
</evidence>
<feature type="compositionally biased region" description="Basic and acidic residues" evidence="3">
    <location>
        <begin position="163"/>
        <end position="172"/>
    </location>
</feature>
<evidence type="ECO:0000313" key="6">
    <source>
        <dbReference type="Proteomes" id="UP001148838"/>
    </source>
</evidence>
<organism evidence="5 6">
    <name type="scientific">Periplaneta americana</name>
    <name type="common">American cockroach</name>
    <name type="synonym">Blatta americana</name>
    <dbReference type="NCBI Taxonomy" id="6978"/>
    <lineage>
        <taxon>Eukaryota</taxon>
        <taxon>Metazoa</taxon>
        <taxon>Ecdysozoa</taxon>
        <taxon>Arthropoda</taxon>
        <taxon>Hexapoda</taxon>
        <taxon>Insecta</taxon>
        <taxon>Pterygota</taxon>
        <taxon>Neoptera</taxon>
        <taxon>Polyneoptera</taxon>
        <taxon>Dictyoptera</taxon>
        <taxon>Blattodea</taxon>
        <taxon>Blattoidea</taxon>
        <taxon>Blattidae</taxon>
        <taxon>Blattinae</taxon>
        <taxon>Periplaneta</taxon>
    </lineage>
</organism>
<dbReference type="InterPro" id="IPR036186">
    <property type="entry name" value="Serpin_sf"/>
</dbReference>
<feature type="compositionally biased region" description="Acidic residues" evidence="3">
    <location>
        <begin position="173"/>
        <end position="187"/>
    </location>
</feature>
<feature type="region of interest" description="Disordered" evidence="3">
    <location>
        <begin position="463"/>
        <end position="539"/>
    </location>
</feature>
<sequence length="757" mass="88126">MNCMGYVDSEENLAFSPLGFSVLLAILKEGAQGETRNQLVNALHLPDDPAVTRAAYKSVLERFREKNLENHPEFRNWFYIYKNFTVDPEYRLILQENYLTEVKDVDRLDKEAVKEEAESMKNTEIAQNADATTLSPDSMSEESEDLEKLEESPAPANVEEIMEPEKGDKTEESGETEEIMQLSDEDASNSKKDGPLKFSIPIPFPEKLKLRKMHDEREASPSGEVMTMQEEMLGNKKDEKVQEIKNDKMENEKKEEMMEEKEDDKKEGEKKDVVMEDGKKDEKTEEIEDDKMEDDKKGEKMDDGKKKEIIKEIVDEMKSLRDKLQAESNEEKYKKEKNEEPSKDDVTMEKMKDDKIEEIKDDKMGEIKDDKMEEIKNDKTEEKKDEMEEMKGDKMEEKNDDKLEEKKEDKMEEKKDDKMEEMKDDKIEEMKDDKMEEMKDDKKEMKDDKIEKKKIDKIEEIKEDKMEGMKDDKMEAMKDDKKEEVSKDETKDCDMMGSKPEDMMDKMKEKESMMNDKKDEAIIENKDEEKDSTMENKDKKDEDIMPGVMMEEDMKVDPMKEEALISQAMKEDEKAMEAEKRKGRHLELPRISRGTLQSNDVTSSLSGNNLVRKDTRSEAVSQMLVFNGLYFKGTWETPFIGQREDSFYKSDTEKSTVTMMNTQGNFRVGNIPDLDSVAIELPYKGKRYALMIVMPNSRTGLRQLAAEMTNYPLRDIQKHLHYQDVAVCIPSFEVESTTKPIQALNKVRLLSSMSSKC</sequence>
<evidence type="ECO:0000313" key="5">
    <source>
        <dbReference type="EMBL" id="KAJ4451814.1"/>
    </source>
</evidence>
<dbReference type="Pfam" id="PF00079">
    <property type="entry name" value="Serpin"/>
    <property type="match status" value="2"/>
</dbReference>
<dbReference type="Gene3D" id="2.30.39.10">
    <property type="entry name" value="Alpha-1-antitrypsin, domain 1"/>
    <property type="match status" value="1"/>
</dbReference>
<accession>A0ABQ8TYL2</accession>
<dbReference type="SUPFAM" id="SSF56574">
    <property type="entry name" value="Serpins"/>
    <property type="match status" value="2"/>
</dbReference>
<dbReference type="InterPro" id="IPR042178">
    <property type="entry name" value="Serpin_sf_1"/>
</dbReference>
<dbReference type="InterPro" id="IPR000215">
    <property type="entry name" value="Serpin_fam"/>
</dbReference>
<dbReference type="PANTHER" id="PTHR11461">
    <property type="entry name" value="SERINE PROTEASE INHIBITOR, SERPIN"/>
    <property type="match status" value="1"/>
</dbReference>
<dbReference type="Proteomes" id="UP001148838">
    <property type="component" value="Unassembled WGS sequence"/>
</dbReference>
<feature type="region of interest" description="Disordered" evidence="3">
    <location>
        <begin position="118"/>
        <end position="305"/>
    </location>
</feature>
<evidence type="ECO:0000256" key="2">
    <source>
        <dbReference type="ARBA" id="ARBA00022900"/>
    </source>
</evidence>
<dbReference type="Gene3D" id="3.30.497.10">
    <property type="entry name" value="Antithrombin, subunit I, domain 2"/>
    <property type="match status" value="2"/>
</dbReference>